<comment type="caution">
    <text evidence="1">The sequence shown here is derived from an EMBL/GenBank/DDBJ whole genome shotgun (WGS) entry which is preliminary data.</text>
</comment>
<protein>
    <submittedName>
        <fullName evidence="1">Uncharacterized protein</fullName>
    </submittedName>
</protein>
<sequence length="30" mass="3809">FEKALKFIPEEEKESFYFPRLRPRRTRKPL</sequence>
<evidence type="ECO:0000313" key="1">
    <source>
        <dbReference type="EMBL" id="GAH95838.1"/>
    </source>
</evidence>
<accession>X1LNV8</accession>
<reference evidence="1" key="1">
    <citation type="journal article" date="2014" name="Front. Microbiol.">
        <title>High frequency of phylogenetically diverse reductive dehalogenase-homologous genes in deep subseafloor sedimentary metagenomes.</title>
        <authorList>
            <person name="Kawai M."/>
            <person name="Futagami T."/>
            <person name="Toyoda A."/>
            <person name="Takaki Y."/>
            <person name="Nishi S."/>
            <person name="Hori S."/>
            <person name="Arai W."/>
            <person name="Tsubouchi T."/>
            <person name="Morono Y."/>
            <person name="Uchiyama I."/>
            <person name="Ito T."/>
            <person name="Fujiyama A."/>
            <person name="Inagaki F."/>
            <person name="Takami H."/>
        </authorList>
    </citation>
    <scope>NUCLEOTIDE SEQUENCE</scope>
    <source>
        <strain evidence="1">Expedition CK06-06</strain>
    </source>
</reference>
<dbReference type="AlphaFoldDB" id="X1LNV8"/>
<name>X1LNV8_9ZZZZ</name>
<dbReference type="EMBL" id="BARU01048380">
    <property type="protein sequence ID" value="GAH95838.1"/>
    <property type="molecule type" value="Genomic_DNA"/>
</dbReference>
<proteinExistence type="predicted"/>
<feature type="non-terminal residue" evidence="1">
    <location>
        <position position="1"/>
    </location>
</feature>
<organism evidence="1">
    <name type="scientific">marine sediment metagenome</name>
    <dbReference type="NCBI Taxonomy" id="412755"/>
    <lineage>
        <taxon>unclassified sequences</taxon>
        <taxon>metagenomes</taxon>
        <taxon>ecological metagenomes</taxon>
    </lineage>
</organism>
<gene>
    <name evidence="1" type="ORF">S03H2_71943</name>
</gene>